<dbReference type="SUPFAM" id="SSF53474">
    <property type="entry name" value="alpha/beta-Hydrolases"/>
    <property type="match status" value="1"/>
</dbReference>
<dbReference type="PANTHER" id="PTHR10655">
    <property type="entry name" value="LYSOPHOSPHOLIPASE-RELATED"/>
    <property type="match status" value="1"/>
</dbReference>
<organism evidence="4 5">
    <name type="scientific">Vitreoscilla filiformis</name>
    <dbReference type="NCBI Taxonomy" id="63"/>
    <lineage>
        <taxon>Bacteria</taxon>
        <taxon>Pseudomonadati</taxon>
        <taxon>Pseudomonadota</taxon>
        <taxon>Betaproteobacteria</taxon>
        <taxon>Neisseriales</taxon>
        <taxon>Neisseriaceae</taxon>
        <taxon>Vitreoscilla</taxon>
    </lineage>
</organism>
<dbReference type="InterPro" id="IPR050565">
    <property type="entry name" value="LYPA1-2/EST-like"/>
</dbReference>
<gene>
    <name evidence="4" type="ORF">VITFI_CDS2155</name>
</gene>
<dbReference type="EMBL" id="CP022423">
    <property type="protein sequence ID" value="ASM77933.1"/>
    <property type="molecule type" value="Genomic_DNA"/>
</dbReference>
<proteinExistence type="inferred from homology"/>
<comment type="similarity">
    <text evidence="1">Belongs to the AB hydrolase superfamily. AB hydrolase 2 family.</text>
</comment>
<protein>
    <submittedName>
        <fullName evidence="4">Hydrolase</fullName>
    </submittedName>
</protein>
<accession>A0A221KGG7</accession>
<dbReference type="GO" id="GO:0016787">
    <property type="term" value="F:hydrolase activity"/>
    <property type="evidence" value="ECO:0007669"/>
    <property type="project" value="UniProtKB-KW"/>
</dbReference>
<dbReference type="OrthoDB" id="9801763at2"/>
<dbReference type="KEGG" id="vff:VITFI_CDS2155"/>
<evidence type="ECO:0000256" key="1">
    <source>
        <dbReference type="ARBA" id="ARBA00006499"/>
    </source>
</evidence>
<dbReference type="InterPro" id="IPR003140">
    <property type="entry name" value="PLipase/COase/thioEstase"/>
</dbReference>
<name>A0A221KGG7_VITFI</name>
<keyword evidence="2 4" id="KW-0378">Hydrolase</keyword>
<dbReference type="InterPro" id="IPR029058">
    <property type="entry name" value="AB_hydrolase_fold"/>
</dbReference>
<dbReference type="Gene3D" id="3.40.50.1820">
    <property type="entry name" value="alpha/beta hydrolase"/>
    <property type="match status" value="1"/>
</dbReference>
<evidence type="ECO:0000256" key="2">
    <source>
        <dbReference type="ARBA" id="ARBA00022801"/>
    </source>
</evidence>
<dbReference type="Proteomes" id="UP000199729">
    <property type="component" value="Chromosome"/>
</dbReference>
<feature type="domain" description="Phospholipase/carboxylesterase/thioesterase" evidence="3">
    <location>
        <begin position="21"/>
        <end position="212"/>
    </location>
</feature>
<dbReference type="RefSeq" id="WP_089416946.1">
    <property type="nucleotide sequence ID" value="NZ_CP022423.1"/>
</dbReference>
<evidence type="ECO:0000313" key="5">
    <source>
        <dbReference type="Proteomes" id="UP000199729"/>
    </source>
</evidence>
<reference evidence="4 5" key="1">
    <citation type="submission" date="2017-07" db="EMBL/GenBank/DDBJ databases">
        <title>Complete Genome Sequence of the cosmetic ferment Vitreoscilla filiformis (ATCC15551).</title>
        <authorList>
            <person name="Contreras S."/>
            <person name="Sagory-Zalkind P."/>
            <person name="Blanquart H."/>
            <person name="Iltis A."/>
            <person name="Morand S.C."/>
        </authorList>
    </citation>
    <scope>NUCLEOTIDE SEQUENCE [LARGE SCALE GENOMIC DNA]</scope>
    <source>
        <strain evidence="4 5">ATCC 15551</strain>
    </source>
</reference>
<evidence type="ECO:0000313" key="4">
    <source>
        <dbReference type="EMBL" id="ASM77933.1"/>
    </source>
</evidence>
<dbReference type="AlphaFoldDB" id="A0A221KGG7"/>
<keyword evidence="5" id="KW-1185">Reference proteome</keyword>
<dbReference type="PANTHER" id="PTHR10655:SF17">
    <property type="entry name" value="LYSOPHOSPHOLIPASE-LIKE PROTEIN 1"/>
    <property type="match status" value="1"/>
</dbReference>
<evidence type="ECO:0000259" key="3">
    <source>
        <dbReference type="Pfam" id="PF02230"/>
    </source>
</evidence>
<sequence>MNTSSLDASPHVLQWLPAQGAPAQLFVLLHGVGSSAANMAPLAQWLQAQFPQAAILAPDGFDAFDYDPSGQARQWFSLKEVTEDNRPARVAAVLPRLLAWLTEAQQHFGIDPQATALVGFSQGAILSMALVHEHDGAAGRVLAFAGRYAKLPDTAPQLTTFHLFHGSADATIPVQHARAAIERLAALGGDATIDIVQDAGHEINGALLNSALFRLRSHIPQRTWRAALGAAQAQNATDPDLH</sequence>
<dbReference type="NCBIfam" id="NF008525">
    <property type="entry name" value="PRK11460.1"/>
    <property type="match status" value="1"/>
</dbReference>
<dbReference type="Pfam" id="PF02230">
    <property type="entry name" value="Abhydrolase_2"/>
    <property type="match status" value="1"/>
</dbReference>